<proteinExistence type="inferred from homology"/>
<evidence type="ECO:0000256" key="1">
    <source>
        <dbReference type="RuleBase" id="RU362006"/>
    </source>
</evidence>
<feature type="region of interest" description="Disordered" evidence="2">
    <location>
        <begin position="151"/>
        <end position="192"/>
    </location>
</feature>
<dbReference type="AlphaFoldDB" id="A0A8T2V4C2"/>
<dbReference type="PANTHER" id="PTHR12300">
    <property type="entry name" value="HVA22-LIKE PROTEINS"/>
    <property type="match status" value="1"/>
</dbReference>
<dbReference type="GO" id="GO:0016020">
    <property type="term" value="C:membrane"/>
    <property type="evidence" value="ECO:0007669"/>
    <property type="project" value="UniProtKB-SubCell"/>
</dbReference>
<comment type="caution">
    <text evidence="3">The sequence shown here is derived from an EMBL/GenBank/DDBJ whole genome shotgun (WGS) entry which is preliminary data.</text>
</comment>
<dbReference type="Proteomes" id="UP000825935">
    <property type="component" value="Chromosome 3"/>
</dbReference>
<dbReference type="InterPro" id="IPR004345">
    <property type="entry name" value="TB2_DP1_HVA22"/>
</dbReference>
<sequence>MVGSLITRALIMLVGYLYPAYKCFKCVEMNRLDTKQLTFWCKYWIILAVLTVLERLGDTFASWMPLYGEAKIAFIVYLWNPKTSGTEYIYSSVLRPMVAPHERDIDRHLNELTTRVLDIIFHYCQRSSVYLKLLFMEILQFVVSHASSAGSEQEKGNYQPPSPHGSQPTPLNLHQHHGVHPPSQPHNDGLRSDNQQLVPAIERIASAQPDYRPPLRNHPLHNDYHLRSIASVQPDYRPPLRNRPLHNDNHLPPPFDSQGASSENQQPVSAAEYLYEKPATEFLCQKPNSAINANQDYASVQTCEPSPQNMTGYTQPPYYTAEPDQTVQRMNKQPSQQLGDKSLSNSRSGYMTRRRSRGKLQNYV</sequence>
<evidence type="ECO:0000256" key="2">
    <source>
        <dbReference type="SAM" id="MobiDB-lite"/>
    </source>
</evidence>
<feature type="region of interest" description="Disordered" evidence="2">
    <location>
        <begin position="234"/>
        <end position="267"/>
    </location>
</feature>
<dbReference type="OrthoDB" id="434647at2759"/>
<comment type="similarity">
    <text evidence="1">Belongs to the DP1 family.</text>
</comment>
<protein>
    <recommendedName>
        <fullName evidence="1">HVA22-like protein</fullName>
    </recommendedName>
</protein>
<feature type="compositionally biased region" description="Polar residues" evidence="2">
    <location>
        <begin position="323"/>
        <end position="349"/>
    </location>
</feature>
<evidence type="ECO:0000313" key="3">
    <source>
        <dbReference type="EMBL" id="KAH7440916.1"/>
    </source>
</evidence>
<dbReference type="EMBL" id="CM035408">
    <property type="protein sequence ID" value="KAH7440916.1"/>
    <property type="molecule type" value="Genomic_DNA"/>
</dbReference>
<keyword evidence="4" id="KW-1185">Reference proteome</keyword>
<evidence type="ECO:0000313" key="4">
    <source>
        <dbReference type="Proteomes" id="UP000825935"/>
    </source>
</evidence>
<feature type="region of interest" description="Disordered" evidence="2">
    <location>
        <begin position="304"/>
        <end position="364"/>
    </location>
</feature>
<dbReference type="Pfam" id="PF03134">
    <property type="entry name" value="TB2_DP1_HVA22"/>
    <property type="match status" value="1"/>
</dbReference>
<feature type="compositionally biased region" description="Polar residues" evidence="2">
    <location>
        <begin position="304"/>
        <end position="314"/>
    </location>
</feature>
<name>A0A8T2V4C2_CERRI</name>
<comment type="subcellular location">
    <subcellularLocation>
        <location evidence="1">Membrane</location>
        <topology evidence="1">Multi-pass membrane protein</topology>
    </subcellularLocation>
</comment>
<organism evidence="3 4">
    <name type="scientific">Ceratopteris richardii</name>
    <name type="common">Triangle waterfern</name>
    <dbReference type="NCBI Taxonomy" id="49495"/>
    <lineage>
        <taxon>Eukaryota</taxon>
        <taxon>Viridiplantae</taxon>
        <taxon>Streptophyta</taxon>
        <taxon>Embryophyta</taxon>
        <taxon>Tracheophyta</taxon>
        <taxon>Polypodiopsida</taxon>
        <taxon>Polypodiidae</taxon>
        <taxon>Polypodiales</taxon>
        <taxon>Pteridineae</taxon>
        <taxon>Pteridaceae</taxon>
        <taxon>Parkerioideae</taxon>
        <taxon>Ceratopteris</taxon>
    </lineage>
</organism>
<accession>A0A8T2V4C2</accession>
<feature type="compositionally biased region" description="Polar residues" evidence="2">
    <location>
        <begin position="258"/>
        <end position="267"/>
    </location>
</feature>
<gene>
    <name evidence="3" type="ORF">KP509_03G016100</name>
</gene>
<dbReference type="PANTHER" id="PTHR12300:SF117">
    <property type="entry name" value="LP05237P-RELATED"/>
    <property type="match status" value="1"/>
</dbReference>
<reference evidence="3" key="1">
    <citation type="submission" date="2021-08" db="EMBL/GenBank/DDBJ databases">
        <title>WGS assembly of Ceratopteris richardii.</title>
        <authorList>
            <person name="Marchant D.B."/>
            <person name="Chen G."/>
            <person name="Jenkins J."/>
            <person name="Shu S."/>
            <person name="Leebens-Mack J."/>
            <person name="Grimwood J."/>
            <person name="Schmutz J."/>
            <person name="Soltis P."/>
            <person name="Soltis D."/>
            <person name="Chen Z.-H."/>
        </authorList>
    </citation>
    <scope>NUCLEOTIDE SEQUENCE</scope>
    <source>
        <strain evidence="3">Whitten #5841</strain>
        <tissue evidence="3">Leaf</tissue>
    </source>
</reference>